<evidence type="ECO:0000256" key="13">
    <source>
        <dbReference type="ARBA" id="ARBA00022741"/>
    </source>
</evidence>
<evidence type="ECO:0000256" key="23">
    <source>
        <dbReference type="ARBA" id="ARBA00023273"/>
    </source>
</evidence>
<dbReference type="GO" id="GO:0004430">
    <property type="term" value="F:1-phosphatidylinositol 4-kinase activity"/>
    <property type="evidence" value="ECO:0007669"/>
    <property type="project" value="UniProtKB-UniRule"/>
</dbReference>
<dbReference type="GO" id="GO:0030425">
    <property type="term" value="C:dendrite"/>
    <property type="evidence" value="ECO:0007669"/>
    <property type="project" value="UniProtKB-SubCell"/>
</dbReference>
<dbReference type="GO" id="GO:0042734">
    <property type="term" value="C:presynaptic membrane"/>
    <property type="evidence" value="ECO:0007669"/>
    <property type="project" value="UniProtKB-SubCell"/>
</dbReference>
<dbReference type="GO" id="GO:0007030">
    <property type="term" value="P:Golgi organization"/>
    <property type="evidence" value="ECO:0007669"/>
    <property type="project" value="TreeGrafter"/>
</dbReference>
<evidence type="ECO:0000256" key="11">
    <source>
        <dbReference type="ARBA" id="ARBA00022599"/>
    </source>
</evidence>
<keyword evidence="16 29" id="KW-0067">ATP-binding</keyword>
<dbReference type="AlphaFoldDB" id="A0AAV6FXB3"/>
<feature type="compositionally biased region" description="Basic and acidic residues" evidence="30">
    <location>
        <begin position="50"/>
        <end position="72"/>
    </location>
</feature>
<dbReference type="PANTHER" id="PTHR12865:SF7">
    <property type="entry name" value="PHOSPHATIDYLINOSITOL 4-KINASE TYPE 2-ALPHA"/>
    <property type="match status" value="1"/>
</dbReference>
<evidence type="ECO:0000259" key="31">
    <source>
        <dbReference type="PROSITE" id="PS50290"/>
    </source>
</evidence>
<keyword evidence="18" id="KW-0333">Golgi apparatus</keyword>
<evidence type="ECO:0000256" key="24">
    <source>
        <dbReference type="ARBA" id="ARBA00023288"/>
    </source>
</evidence>
<keyword evidence="25" id="KW-0968">Cytoplasmic vesicle</keyword>
<feature type="region of interest" description="Disordered" evidence="30">
    <location>
        <begin position="420"/>
        <end position="448"/>
    </location>
</feature>
<dbReference type="GO" id="GO:0043204">
    <property type="term" value="C:perikaryon"/>
    <property type="evidence" value="ECO:0007669"/>
    <property type="project" value="UniProtKB-SubCell"/>
</dbReference>
<dbReference type="GO" id="GO:0005802">
    <property type="term" value="C:trans-Golgi network"/>
    <property type="evidence" value="ECO:0007669"/>
    <property type="project" value="TreeGrafter"/>
</dbReference>
<dbReference type="PROSITE" id="PS50290">
    <property type="entry name" value="PI3_4_KINASE_3"/>
    <property type="match status" value="1"/>
</dbReference>
<dbReference type="InterPro" id="IPR000403">
    <property type="entry name" value="PI3/4_kinase_cat_dom"/>
</dbReference>
<dbReference type="GO" id="GO:0007032">
    <property type="term" value="P:endosome organization"/>
    <property type="evidence" value="ECO:0007669"/>
    <property type="project" value="TreeGrafter"/>
</dbReference>
<evidence type="ECO:0000256" key="17">
    <source>
        <dbReference type="ARBA" id="ARBA00023018"/>
    </source>
</evidence>
<keyword evidence="19" id="KW-0443">Lipid metabolism</keyword>
<evidence type="ECO:0000313" key="32">
    <source>
        <dbReference type="EMBL" id="KAG5266341.1"/>
    </source>
</evidence>
<evidence type="ECO:0000256" key="22">
    <source>
        <dbReference type="ARBA" id="ARBA00023139"/>
    </source>
</evidence>
<dbReference type="GO" id="GO:0005524">
    <property type="term" value="F:ATP binding"/>
    <property type="evidence" value="ECO:0007669"/>
    <property type="project" value="UniProtKB-UniRule"/>
</dbReference>
<dbReference type="EC" id="2.7.1.67" evidence="29"/>
<dbReference type="Pfam" id="PF00454">
    <property type="entry name" value="PI3_PI4_kinase"/>
    <property type="match status" value="1"/>
</dbReference>
<keyword evidence="21 29" id="KW-0472">Membrane</keyword>
<evidence type="ECO:0000256" key="28">
    <source>
        <dbReference type="ARBA" id="ARBA00037864"/>
    </source>
</evidence>
<evidence type="ECO:0000313" key="33">
    <source>
        <dbReference type="Proteomes" id="UP000823561"/>
    </source>
</evidence>
<keyword evidence="11" id="KW-0771">Synaptosome</keyword>
<comment type="caution">
    <text evidence="32">The sequence shown here is derived from an EMBL/GenBank/DDBJ whole genome shotgun (WGS) entry which is preliminary data.</text>
</comment>
<evidence type="ECO:0000256" key="25">
    <source>
        <dbReference type="ARBA" id="ARBA00023329"/>
    </source>
</evidence>
<evidence type="ECO:0000256" key="19">
    <source>
        <dbReference type="ARBA" id="ARBA00023098"/>
    </source>
</evidence>
<keyword evidence="17" id="KW-0770">Synapse</keyword>
<keyword evidence="10" id="KW-0597">Phosphoprotein</keyword>
<name>A0AAV6FXB3_9TELE</name>
<reference evidence="32" key="1">
    <citation type="submission" date="2020-10" db="EMBL/GenBank/DDBJ databases">
        <title>Chromosome-scale genome assembly of the Allis shad, Alosa alosa.</title>
        <authorList>
            <person name="Margot Z."/>
            <person name="Christophe K."/>
            <person name="Cabau C."/>
            <person name="Louis A."/>
            <person name="Berthelot C."/>
            <person name="Parey E."/>
            <person name="Roest Crollius H."/>
            <person name="Montfort J."/>
            <person name="Robinson-Rechavi M."/>
            <person name="Bucao C."/>
            <person name="Bouchez O."/>
            <person name="Gislard M."/>
            <person name="Lluch J."/>
            <person name="Milhes M."/>
            <person name="Lampietro C."/>
            <person name="Lopez Roques C."/>
            <person name="Donnadieu C."/>
            <person name="Braasch I."/>
            <person name="Desvignes T."/>
            <person name="Postlethwait J."/>
            <person name="Bobe J."/>
            <person name="Guiguen Y."/>
        </authorList>
    </citation>
    <scope>NUCLEOTIDE SEQUENCE</scope>
    <source>
        <strain evidence="32">M-15738</strain>
        <tissue evidence="32">Blood</tissue>
    </source>
</reference>
<evidence type="ECO:0000256" key="8">
    <source>
        <dbReference type="ARBA" id="ARBA00008941"/>
    </source>
</evidence>
<dbReference type="GO" id="GO:0005768">
    <property type="term" value="C:endosome"/>
    <property type="evidence" value="ECO:0007669"/>
    <property type="project" value="UniProtKB-SubCell"/>
</dbReference>
<comment type="catalytic activity">
    <reaction evidence="1 29">
        <text>a 1,2-diacyl-sn-glycero-3-phospho-(1D-myo-inositol) + ATP = a 1,2-diacyl-sn-glycero-3-phospho-(1D-myo-inositol 4-phosphate) + ADP + H(+)</text>
        <dbReference type="Rhea" id="RHEA:19877"/>
        <dbReference type="ChEBI" id="CHEBI:15378"/>
        <dbReference type="ChEBI" id="CHEBI:30616"/>
        <dbReference type="ChEBI" id="CHEBI:57880"/>
        <dbReference type="ChEBI" id="CHEBI:58178"/>
        <dbReference type="ChEBI" id="CHEBI:456216"/>
        <dbReference type="EC" id="2.7.1.67"/>
    </reaction>
</comment>
<dbReference type="SUPFAM" id="SSF56399">
    <property type="entry name" value="ADP-ribosylation"/>
    <property type="match status" value="1"/>
</dbReference>
<keyword evidence="9" id="KW-1003">Cell membrane</keyword>
<evidence type="ECO:0000256" key="16">
    <source>
        <dbReference type="ARBA" id="ARBA00022840"/>
    </source>
</evidence>
<evidence type="ECO:0000256" key="18">
    <source>
        <dbReference type="ARBA" id="ARBA00023034"/>
    </source>
</evidence>
<feature type="region of interest" description="Disordered" evidence="30">
    <location>
        <begin position="1"/>
        <end position="72"/>
    </location>
</feature>
<dbReference type="GO" id="GO:0045121">
    <property type="term" value="C:membrane raft"/>
    <property type="evidence" value="ECO:0007669"/>
    <property type="project" value="UniProtKB-SubCell"/>
</dbReference>
<organism evidence="32 33">
    <name type="scientific">Alosa alosa</name>
    <name type="common">allis shad</name>
    <dbReference type="NCBI Taxonomy" id="278164"/>
    <lineage>
        <taxon>Eukaryota</taxon>
        <taxon>Metazoa</taxon>
        <taxon>Chordata</taxon>
        <taxon>Craniata</taxon>
        <taxon>Vertebrata</taxon>
        <taxon>Euteleostomi</taxon>
        <taxon>Actinopterygii</taxon>
        <taxon>Neopterygii</taxon>
        <taxon>Teleostei</taxon>
        <taxon>Clupei</taxon>
        <taxon>Clupeiformes</taxon>
        <taxon>Clupeoidei</taxon>
        <taxon>Clupeidae</taxon>
        <taxon>Alosa</taxon>
    </lineage>
</organism>
<accession>A0AAV6FXB3</accession>
<feature type="domain" description="PI3K/PI4K catalytic" evidence="31">
    <location>
        <begin position="91"/>
        <end position="419"/>
    </location>
</feature>
<evidence type="ECO:0000256" key="12">
    <source>
        <dbReference type="ARBA" id="ARBA00022679"/>
    </source>
</evidence>
<keyword evidence="13 29" id="KW-0547">Nucleotide-binding</keyword>
<evidence type="ECO:0000256" key="4">
    <source>
        <dbReference type="ARBA" id="ARBA00004279"/>
    </source>
</evidence>
<evidence type="ECO:0000256" key="2">
    <source>
        <dbReference type="ARBA" id="ARBA00004173"/>
    </source>
</evidence>
<keyword evidence="33" id="KW-1185">Reference proteome</keyword>
<feature type="compositionally biased region" description="Low complexity" evidence="30">
    <location>
        <begin position="429"/>
        <end position="439"/>
    </location>
</feature>
<keyword evidence="14" id="KW-0967">Endosome</keyword>
<evidence type="ECO:0000256" key="1">
    <source>
        <dbReference type="ARBA" id="ARBA00001686"/>
    </source>
</evidence>
<evidence type="ECO:0000256" key="10">
    <source>
        <dbReference type="ARBA" id="ARBA00022553"/>
    </source>
</evidence>
<evidence type="ECO:0000256" key="9">
    <source>
        <dbReference type="ARBA" id="ARBA00022475"/>
    </source>
</evidence>
<evidence type="ECO:0000256" key="26">
    <source>
        <dbReference type="ARBA" id="ARBA00034102"/>
    </source>
</evidence>
<sequence>MDETSPLISPLRESGDLSHSHQSESGSRRDGLDGVPGSAARVPPGSPGSSRERETLLDRGSSPRDFHRNEFNDDPEFREIVRKAERAIEEGIFPERISQGSSGSYFVKDVHGRVIGVFKPKTEEPYGQLNPKWTKWLQKLCCPCCFGRDCLVLNQGYMSEAGASLVDQRLALNIVPKTKVVYLASETFNYSAIDRVKAKGKRLALEKVPKVGQRFHRIGLPPKVGSFQLFVEGHKDADYWLRRFEAEPLPEMTNRQLQLQFERLVVLDYIIRNTDRGNDNWLIKYDCPADKGSKDEEWVMVKEPIVKLAAIDNGLAFPLKHPDSWRAYPFYWAWLAQAKVPFSQEIRELVLPKLTDPAFIRDLEEDLYELFKKDPGFDRGQFHKQLAVMRGQILNLSQALKEERSPLQLVQMPPVVVETRRAPQRDDSQSYTHSHTHSNTHTDDEMSYSTQSRKPFFSWW</sequence>
<protein>
    <recommendedName>
        <fullName evidence="29">Phosphatidylinositol 4-kinase type 2</fullName>
        <ecNumber evidence="29">2.7.1.67</ecNumber>
    </recommendedName>
</protein>
<dbReference type="EMBL" id="JADWDJ010000018">
    <property type="protein sequence ID" value="KAG5266341.1"/>
    <property type="molecule type" value="Genomic_DNA"/>
</dbReference>
<evidence type="ECO:0000256" key="27">
    <source>
        <dbReference type="ARBA" id="ARBA00034111"/>
    </source>
</evidence>
<keyword evidence="23" id="KW-0966">Cell projection</keyword>
<evidence type="ECO:0000256" key="15">
    <source>
        <dbReference type="ARBA" id="ARBA00022777"/>
    </source>
</evidence>
<gene>
    <name evidence="32" type="ORF">AALO_G00229930</name>
</gene>
<keyword evidence="15 29" id="KW-0418">Kinase</keyword>
<evidence type="ECO:0000256" key="29">
    <source>
        <dbReference type="RuleBase" id="RU367084"/>
    </source>
</evidence>
<dbReference type="GO" id="GO:0046854">
    <property type="term" value="P:phosphatidylinositol phosphate biosynthetic process"/>
    <property type="evidence" value="ECO:0007669"/>
    <property type="project" value="UniProtKB-UniRule"/>
</dbReference>
<evidence type="ECO:0000256" key="7">
    <source>
        <dbReference type="ARBA" id="ARBA00004541"/>
    </source>
</evidence>
<evidence type="ECO:0000256" key="30">
    <source>
        <dbReference type="SAM" id="MobiDB-lite"/>
    </source>
</evidence>
<evidence type="ECO:0000256" key="21">
    <source>
        <dbReference type="ARBA" id="ARBA00023136"/>
    </source>
</evidence>
<keyword evidence="12 29" id="KW-0808">Transferase</keyword>
<dbReference type="GO" id="GO:0005765">
    <property type="term" value="C:lysosomal membrane"/>
    <property type="evidence" value="ECO:0007669"/>
    <property type="project" value="TreeGrafter"/>
</dbReference>
<evidence type="ECO:0000256" key="6">
    <source>
        <dbReference type="ARBA" id="ARBA00004484"/>
    </source>
</evidence>
<proteinExistence type="inferred from homology"/>
<comment type="similarity">
    <text evidence="8 29">Belongs to the PI3/PI4-kinase family. Type II PI4K subfamily.</text>
</comment>
<evidence type="ECO:0000256" key="5">
    <source>
        <dbReference type="ARBA" id="ARBA00004285"/>
    </source>
</evidence>
<keyword evidence="22" id="KW-0564">Palmitate</keyword>
<feature type="compositionally biased region" description="Basic and acidic residues" evidence="30">
    <location>
        <begin position="13"/>
        <end position="32"/>
    </location>
</feature>
<dbReference type="InterPro" id="IPR039756">
    <property type="entry name" value="Lsb6/PI4K2"/>
</dbReference>
<dbReference type="GO" id="GO:0005739">
    <property type="term" value="C:mitochondrion"/>
    <property type="evidence" value="ECO:0007669"/>
    <property type="project" value="UniProtKB-SubCell"/>
</dbReference>
<evidence type="ECO:0000256" key="14">
    <source>
        <dbReference type="ARBA" id="ARBA00022753"/>
    </source>
</evidence>
<dbReference type="PANTHER" id="PTHR12865">
    <property type="entry name" value="PHOSPHATIDYLINOSITOL 4-KINASE TYPE-II"/>
    <property type="match status" value="1"/>
</dbReference>
<evidence type="ECO:0000256" key="20">
    <source>
        <dbReference type="ARBA" id="ARBA00023128"/>
    </source>
</evidence>
<comment type="subcellular location">
    <subcellularLocation>
        <location evidence="4">Cell projection</location>
        <location evidence="4">Dendrite</location>
    </subcellularLocation>
    <subcellularLocation>
        <location evidence="7">Cytoplasmic vesicle</location>
    </subcellularLocation>
    <subcellularLocation>
        <location evidence="3">Endosome</location>
    </subcellularLocation>
    <subcellularLocation>
        <location evidence="28">Golgi apparatus</location>
        <location evidence="28">trans-Golgi network membrane</location>
        <topology evidence="28">Lipid-anchor</topology>
    </subcellularLocation>
    <subcellularLocation>
        <location evidence="5">Membrane raft</location>
    </subcellularLocation>
    <subcellularLocation>
        <location evidence="29">Membrane</location>
        <topology evidence="29">Peripheral membrane protein</topology>
    </subcellularLocation>
    <subcellularLocation>
        <location evidence="2">Mitochondrion</location>
    </subcellularLocation>
    <subcellularLocation>
        <location evidence="6">Perikaryon</location>
    </subcellularLocation>
    <subcellularLocation>
        <location evidence="27">Presynaptic cell membrane</location>
    </subcellularLocation>
    <subcellularLocation>
        <location evidence="26">Synapse</location>
        <location evidence="26">Synaptosome</location>
    </subcellularLocation>
</comment>
<evidence type="ECO:0000256" key="3">
    <source>
        <dbReference type="ARBA" id="ARBA00004177"/>
    </source>
</evidence>
<dbReference type="Proteomes" id="UP000823561">
    <property type="component" value="Chromosome 18"/>
</dbReference>
<keyword evidence="24" id="KW-0449">Lipoprotein</keyword>
<keyword evidence="20" id="KW-0496">Mitochondrion</keyword>